<dbReference type="GO" id="GO:0003983">
    <property type="term" value="F:UTP:glucose-1-phosphate uridylyltransferase activity"/>
    <property type="evidence" value="ECO:0007669"/>
    <property type="project" value="UniProtKB-EC"/>
</dbReference>
<keyword evidence="3" id="KW-0808">Transferase</keyword>
<evidence type="ECO:0000256" key="1">
    <source>
        <dbReference type="ARBA" id="ARBA00006890"/>
    </source>
</evidence>
<evidence type="ECO:0000256" key="5">
    <source>
        <dbReference type="ARBA" id="ARBA00048128"/>
    </source>
</evidence>
<dbReference type="PANTHER" id="PTHR43197">
    <property type="entry name" value="UTP--GLUCOSE-1-PHOSPHATE URIDYLYLTRANSFERASE"/>
    <property type="match status" value="1"/>
</dbReference>
<comment type="catalytic activity">
    <reaction evidence="5">
        <text>alpha-D-glucose 1-phosphate + UTP + H(+) = UDP-alpha-D-glucose + diphosphate</text>
        <dbReference type="Rhea" id="RHEA:19889"/>
        <dbReference type="ChEBI" id="CHEBI:15378"/>
        <dbReference type="ChEBI" id="CHEBI:33019"/>
        <dbReference type="ChEBI" id="CHEBI:46398"/>
        <dbReference type="ChEBI" id="CHEBI:58601"/>
        <dbReference type="ChEBI" id="CHEBI:58885"/>
        <dbReference type="EC" id="2.7.7.9"/>
    </reaction>
</comment>
<dbReference type="SUPFAM" id="SSF53448">
    <property type="entry name" value="Nucleotide-diphospho-sugar transferases"/>
    <property type="match status" value="1"/>
</dbReference>
<proteinExistence type="inferred from homology"/>
<dbReference type="Proteomes" id="UP000177942">
    <property type="component" value="Unassembled WGS sequence"/>
</dbReference>
<dbReference type="PANTHER" id="PTHR43197:SF1">
    <property type="entry name" value="UTP--GLUCOSE-1-PHOSPHATE URIDYLYLTRANSFERASE"/>
    <property type="match status" value="1"/>
</dbReference>
<dbReference type="Pfam" id="PF00483">
    <property type="entry name" value="NTP_transferase"/>
    <property type="match status" value="1"/>
</dbReference>
<evidence type="ECO:0000259" key="6">
    <source>
        <dbReference type="Pfam" id="PF00483"/>
    </source>
</evidence>
<name>A0A1G1ZLB2_9BACT</name>
<sequence>MKNKITKAILPVAGLGTRVMPLTLHQPKAMIGIVDRPVVHYVIDEMISAGIKEIILVISPRHSEFKKYISYLLRQDPAWRKIIFRVVTQKTPLGNGDAIFVARRFIKNEPFLVGFGDDLLADINPPLKQLTSLFHKIKAPILVLESVPKKLVSRYGVVKIKKAGVHRDIYQITDIIEKPSPEKAPSNLTVVGRYILTPKILEEIKKLYPTAKRGKELYLTDALKTYLRDVGKIYGWHFRGARFDCGSKIGILKAQAYFGTRHPEFKKEFKKYLKKINI</sequence>
<reference evidence="7 8" key="1">
    <citation type="journal article" date="2016" name="Nat. Commun.">
        <title>Thousands of microbial genomes shed light on interconnected biogeochemical processes in an aquifer system.</title>
        <authorList>
            <person name="Anantharaman K."/>
            <person name="Brown C.T."/>
            <person name="Hug L.A."/>
            <person name="Sharon I."/>
            <person name="Castelle C.J."/>
            <person name="Probst A.J."/>
            <person name="Thomas B.C."/>
            <person name="Singh A."/>
            <person name="Wilkins M.J."/>
            <person name="Karaoz U."/>
            <person name="Brodie E.L."/>
            <person name="Williams K.H."/>
            <person name="Hubbard S.S."/>
            <person name="Banfield J.F."/>
        </authorList>
    </citation>
    <scope>NUCLEOTIDE SEQUENCE [LARGE SCALE GENOMIC DNA]</scope>
</reference>
<organism evidence="7 8">
    <name type="scientific">Candidatus Harrisonbacteria bacterium RIFCSPLOWO2_01_FULL_44_18</name>
    <dbReference type="NCBI Taxonomy" id="1798407"/>
    <lineage>
        <taxon>Bacteria</taxon>
        <taxon>Candidatus Harrisoniibacteriota</taxon>
    </lineage>
</organism>
<dbReference type="GO" id="GO:0006011">
    <property type="term" value="P:UDP-alpha-D-glucose metabolic process"/>
    <property type="evidence" value="ECO:0007669"/>
    <property type="project" value="InterPro"/>
</dbReference>
<protein>
    <recommendedName>
        <fullName evidence="2">UTP--glucose-1-phosphate uridylyltransferase</fullName>
        <ecNumber evidence="2">2.7.7.9</ecNumber>
    </recommendedName>
</protein>
<dbReference type="AlphaFoldDB" id="A0A1G1ZLB2"/>
<feature type="domain" description="Nucleotidyl transferase" evidence="6">
    <location>
        <begin position="7"/>
        <end position="255"/>
    </location>
</feature>
<dbReference type="EMBL" id="MHJJ01000011">
    <property type="protein sequence ID" value="OGY65372.1"/>
    <property type="molecule type" value="Genomic_DNA"/>
</dbReference>
<dbReference type="STRING" id="1798407.A3A16_02905"/>
<dbReference type="EC" id="2.7.7.9" evidence="2"/>
<evidence type="ECO:0000256" key="4">
    <source>
        <dbReference type="ARBA" id="ARBA00022695"/>
    </source>
</evidence>
<gene>
    <name evidence="7" type="ORF">A3A16_02905</name>
</gene>
<dbReference type="InterPro" id="IPR005835">
    <property type="entry name" value="NTP_transferase_dom"/>
</dbReference>
<comment type="caution">
    <text evidence="7">The sequence shown here is derived from an EMBL/GenBank/DDBJ whole genome shotgun (WGS) entry which is preliminary data.</text>
</comment>
<accession>A0A1G1ZLB2</accession>
<comment type="similarity">
    <text evidence="1">Belongs to the UDPGP type 2 family.</text>
</comment>
<evidence type="ECO:0000256" key="2">
    <source>
        <dbReference type="ARBA" id="ARBA00012415"/>
    </source>
</evidence>
<keyword evidence="4" id="KW-0548">Nucleotidyltransferase</keyword>
<dbReference type="InterPro" id="IPR005771">
    <property type="entry name" value="GalU_uridylyltTrfase_bac/arc"/>
</dbReference>
<dbReference type="Gene3D" id="3.90.550.10">
    <property type="entry name" value="Spore Coat Polysaccharide Biosynthesis Protein SpsA, Chain A"/>
    <property type="match status" value="1"/>
</dbReference>
<evidence type="ECO:0000256" key="3">
    <source>
        <dbReference type="ARBA" id="ARBA00022679"/>
    </source>
</evidence>
<evidence type="ECO:0000313" key="7">
    <source>
        <dbReference type="EMBL" id="OGY65372.1"/>
    </source>
</evidence>
<dbReference type="InterPro" id="IPR029044">
    <property type="entry name" value="Nucleotide-diphossugar_trans"/>
</dbReference>
<evidence type="ECO:0000313" key="8">
    <source>
        <dbReference type="Proteomes" id="UP000177942"/>
    </source>
</evidence>